<dbReference type="EMBL" id="CP072642">
    <property type="protein sequence ID" value="QUV93776.1"/>
    <property type="molecule type" value="Genomic_DNA"/>
</dbReference>
<dbReference type="InterPro" id="IPR029033">
    <property type="entry name" value="His_PPase_superfam"/>
</dbReference>
<proteinExistence type="predicted"/>
<reference evidence="2 3" key="1">
    <citation type="submission" date="2021-03" db="EMBL/GenBank/DDBJ databases">
        <title>Genomic and phenotypic characterization of Chloracidobacterium isolates provides evidence for multiple species.</title>
        <authorList>
            <person name="Saini M.K."/>
            <person name="Costas A.M.G."/>
            <person name="Tank M."/>
            <person name="Bryant D.A."/>
        </authorList>
    </citation>
    <scope>NUCLEOTIDE SEQUENCE [LARGE SCALE GENOMIC DNA]</scope>
    <source>
        <strain evidence="2 3">N</strain>
    </source>
</reference>
<dbReference type="Gene3D" id="3.40.50.1240">
    <property type="entry name" value="Phosphoglycerate mutase-like"/>
    <property type="match status" value="1"/>
</dbReference>
<dbReference type="NCBIfam" id="TIGR00249">
    <property type="entry name" value="sixA"/>
    <property type="match status" value="1"/>
</dbReference>
<dbReference type="SUPFAM" id="SSF53254">
    <property type="entry name" value="Phosphoglycerate mutase-like"/>
    <property type="match status" value="1"/>
</dbReference>
<evidence type="ECO:0000256" key="1">
    <source>
        <dbReference type="ARBA" id="ARBA00022801"/>
    </source>
</evidence>
<accession>A0ABX8B2H2</accession>
<dbReference type="InterPro" id="IPR004449">
    <property type="entry name" value="SixA"/>
</dbReference>
<dbReference type="Proteomes" id="UP000677668">
    <property type="component" value="Chromosome 1"/>
</dbReference>
<dbReference type="CDD" id="cd07067">
    <property type="entry name" value="HP_PGM_like"/>
    <property type="match status" value="1"/>
</dbReference>
<name>A0ABX8B2H2_9BACT</name>
<dbReference type="Pfam" id="PF00300">
    <property type="entry name" value="His_Phos_1"/>
    <property type="match status" value="1"/>
</dbReference>
<keyword evidence="1" id="KW-0378">Hydrolase</keyword>
<evidence type="ECO:0000313" key="2">
    <source>
        <dbReference type="EMBL" id="QUV93776.1"/>
    </source>
</evidence>
<dbReference type="PANTHER" id="PTHR20935">
    <property type="entry name" value="PHOSPHOGLYCERATE MUTASE-RELATED"/>
    <property type="match status" value="1"/>
</dbReference>
<protein>
    <submittedName>
        <fullName evidence="2">Phosphohistidine phosphatase SixA</fullName>
    </submittedName>
</protein>
<dbReference type="InterPro" id="IPR013078">
    <property type="entry name" value="His_Pase_superF_clade-1"/>
</dbReference>
<keyword evidence="3" id="KW-1185">Reference proteome</keyword>
<dbReference type="RefSeq" id="WP_211422121.1">
    <property type="nucleotide sequence ID" value="NZ_CP072642.1"/>
</dbReference>
<organism evidence="2 3">
    <name type="scientific">Chloracidobacterium sp. N</name>
    <dbReference type="NCBI Taxonomy" id="2821540"/>
    <lineage>
        <taxon>Bacteria</taxon>
        <taxon>Pseudomonadati</taxon>
        <taxon>Acidobacteriota</taxon>
        <taxon>Terriglobia</taxon>
        <taxon>Terriglobales</taxon>
        <taxon>Acidobacteriaceae</taxon>
        <taxon>Chloracidobacterium</taxon>
        <taxon>Chloracidobacterium aggregatum</taxon>
    </lineage>
</organism>
<dbReference type="InterPro" id="IPR051021">
    <property type="entry name" value="Mito_Ser/Thr_phosphatase"/>
</dbReference>
<dbReference type="SMART" id="SM00855">
    <property type="entry name" value="PGAM"/>
    <property type="match status" value="1"/>
</dbReference>
<evidence type="ECO:0000313" key="3">
    <source>
        <dbReference type="Proteomes" id="UP000677668"/>
    </source>
</evidence>
<gene>
    <name evidence="2" type="primary">sixA</name>
    <name evidence="2" type="ORF">J8C05_10485</name>
</gene>
<sequence>MELYLMRHAIAHDVGADGSRTDAERTLTAEGRANTRAAAQAMRRLELDFDAIWTSPLARARQTADIVAEVLKKPHCLREVPELALGAAPERVIRALLRLERGSSVLLVGHEPDLSRLVAFLVWGSLDADRLDFKKGALCRVDGRFGLGGGKATLRWFLTPKQLRLLAAT</sequence>